<organism>
    <name type="scientific">Pediculus humanus subsp. corporis</name>
    <name type="common">Body louse</name>
    <dbReference type="NCBI Taxonomy" id="121224"/>
    <lineage>
        <taxon>Eukaryota</taxon>
        <taxon>Metazoa</taxon>
        <taxon>Ecdysozoa</taxon>
        <taxon>Arthropoda</taxon>
        <taxon>Hexapoda</taxon>
        <taxon>Insecta</taxon>
        <taxon>Pterygota</taxon>
        <taxon>Neoptera</taxon>
        <taxon>Paraneoptera</taxon>
        <taxon>Psocodea</taxon>
        <taxon>Troctomorpha</taxon>
        <taxon>Phthiraptera</taxon>
        <taxon>Anoplura</taxon>
        <taxon>Pediculidae</taxon>
        <taxon>Pediculus</taxon>
    </lineage>
</organism>
<dbReference type="Gene3D" id="3.40.50.300">
    <property type="entry name" value="P-loop containing nucleotide triphosphate hydrolases"/>
    <property type="match status" value="2"/>
</dbReference>
<comment type="function">
    <text evidence="7">RNA helicase.</text>
</comment>
<evidence type="ECO:0000313" key="10">
    <source>
        <dbReference type="EMBL" id="EEB17685.1"/>
    </source>
</evidence>
<feature type="domain" description="Helicase C-terminal" evidence="9">
    <location>
        <begin position="302"/>
        <end position="466"/>
    </location>
</feature>
<dbReference type="EMBL" id="DS235818">
    <property type="protein sequence ID" value="EEB17685.1"/>
    <property type="molecule type" value="Genomic_DNA"/>
</dbReference>
<dbReference type="FunCoup" id="E0VWC9">
    <property type="interactions" value="2238"/>
</dbReference>
<dbReference type="InParanoid" id="E0VWC9"/>
<comment type="similarity">
    <text evidence="6">Belongs to the DEAD box helicase family.</text>
</comment>
<dbReference type="CDD" id="cd17956">
    <property type="entry name" value="DEADc_DDX51"/>
    <property type="match status" value="1"/>
</dbReference>
<dbReference type="eggNOG" id="KOG0350">
    <property type="taxonomic scope" value="Eukaryota"/>
</dbReference>
<keyword evidence="2 6" id="KW-0378">Hydrolase</keyword>
<dbReference type="InterPro" id="IPR027417">
    <property type="entry name" value="P-loop_NTPase"/>
</dbReference>
<dbReference type="OrthoDB" id="3370at2759"/>
<evidence type="ECO:0000256" key="4">
    <source>
        <dbReference type="ARBA" id="ARBA00022840"/>
    </source>
</evidence>
<dbReference type="EC" id="3.6.4.13" evidence="7"/>
<reference evidence="10" key="2">
    <citation type="submission" date="2007-04" db="EMBL/GenBank/DDBJ databases">
        <title>The genome of the human body louse.</title>
        <authorList>
            <consortium name="The Human Body Louse Genome Consortium"/>
            <person name="Kirkness E."/>
            <person name="Walenz B."/>
            <person name="Hass B."/>
            <person name="Bruggner R."/>
            <person name="Strausberg R."/>
        </authorList>
    </citation>
    <scope>NUCLEOTIDE SEQUENCE</scope>
    <source>
        <strain evidence="10">USDA</strain>
    </source>
</reference>
<reference evidence="10" key="1">
    <citation type="submission" date="2007-04" db="EMBL/GenBank/DDBJ databases">
        <title>Annotation of Pediculus humanus corporis strain USDA.</title>
        <authorList>
            <person name="Kirkness E."/>
            <person name="Hannick L."/>
            <person name="Hass B."/>
            <person name="Bruggner R."/>
            <person name="Lawson D."/>
            <person name="Bidwell S."/>
            <person name="Joardar V."/>
            <person name="Caler E."/>
            <person name="Walenz B."/>
            <person name="Inman J."/>
            <person name="Schobel S."/>
            <person name="Galinsky K."/>
            <person name="Amedeo P."/>
            <person name="Strausberg R."/>
        </authorList>
    </citation>
    <scope>NUCLEOTIDE SEQUENCE</scope>
    <source>
        <strain evidence="10">USDA</strain>
    </source>
</reference>
<dbReference type="Pfam" id="PF00270">
    <property type="entry name" value="DEAD"/>
    <property type="match status" value="1"/>
</dbReference>
<dbReference type="SMART" id="SM00490">
    <property type="entry name" value="HELICc"/>
    <property type="match status" value="1"/>
</dbReference>
<dbReference type="KEGG" id="phu:Phum_PHUM478170"/>
<dbReference type="SMART" id="SM00487">
    <property type="entry name" value="DEXDc"/>
    <property type="match status" value="1"/>
</dbReference>
<feature type="domain" description="Helicase ATP-binding" evidence="8">
    <location>
        <begin position="71"/>
        <end position="273"/>
    </location>
</feature>
<dbReference type="Pfam" id="PF00271">
    <property type="entry name" value="Helicase_C"/>
    <property type="match status" value="1"/>
</dbReference>
<evidence type="ECO:0000313" key="11">
    <source>
        <dbReference type="EnsemblMetazoa" id="PHUM478170-PA"/>
    </source>
</evidence>
<accession>E0VWC9</accession>
<evidence type="ECO:0000256" key="2">
    <source>
        <dbReference type="ARBA" id="ARBA00022801"/>
    </source>
</evidence>
<dbReference type="EnsemblMetazoa" id="PHUM478170-RA">
    <property type="protein sequence ID" value="PHUM478170-PA"/>
    <property type="gene ID" value="PHUM478170"/>
</dbReference>
<dbReference type="CTD" id="8239420"/>
<sequence>MNDKKKVKRKLPDWLSNPSVVSVDLKNLNYTIDSISGLDKIFIDKLRANGITHFFPVQHQVIPCVLENERKPYLLWPNDICVSAPTGSGKTLAFVLPILQVLYKRIIPKIRALVVLPVQDLANQVFKVFETYAEPTDLKVLLLTPKRSFTAEQNLLYKFDDLGNYHSLTDIIVTTPGRLVEHLTKTNELNFSELKYLVIDEADRVMENVQNDWLYHLNKYINSECCKSYQAPIVSYNNILNQKRPPNKLLFSATLSQDPEKLQALGLFHPRLFTSVVESGKSTEKNNNDESKFIGKYTTPAELKEYYTVCSKVNKPLLLHHLLISKSWKNILCFVNSSAATFKLAFILKKLCKKKYTVQQLSANIVQSKRNRILQNFENGKVDILISSDALARGIDIPNVKYVVSYDCPKFVKTYVHRIGRTGRAGKEGHSLAFLTSKEVTSFNKMVSAAGKNSVDVFNFEVEELEQYEVTYKKALLLLGNYLEKQKSKIIKKTKANKKVLPVSKKKVLTKKVNIPQD</sequence>
<dbReference type="RefSeq" id="XP_002430423.1">
    <property type="nucleotide sequence ID" value="XM_002430378.1"/>
</dbReference>
<dbReference type="InterPro" id="IPR001650">
    <property type="entry name" value="Helicase_C-like"/>
</dbReference>
<dbReference type="AlphaFoldDB" id="E0VWC9"/>
<comment type="domain">
    <text evidence="7">The Q motif is unique to and characteristic of the DEAD box family of RNA helicases and controls ATP binding and hydrolysis.</text>
</comment>
<dbReference type="OMA" id="DIEIQHA"/>
<dbReference type="InterPro" id="IPR014001">
    <property type="entry name" value="Helicase_ATP-bd"/>
</dbReference>
<name>E0VWC9_PEDHC</name>
<dbReference type="SUPFAM" id="SSF52540">
    <property type="entry name" value="P-loop containing nucleoside triphosphate hydrolases"/>
    <property type="match status" value="1"/>
</dbReference>
<evidence type="ECO:0000259" key="9">
    <source>
        <dbReference type="PROSITE" id="PS51194"/>
    </source>
</evidence>
<dbReference type="CDD" id="cd18787">
    <property type="entry name" value="SF2_C_DEAD"/>
    <property type="match status" value="1"/>
</dbReference>
<evidence type="ECO:0000256" key="7">
    <source>
        <dbReference type="RuleBase" id="RU365068"/>
    </source>
</evidence>
<evidence type="ECO:0000256" key="6">
    <source>
        <dbReference type="RuleBase" id="RU000492"/>
    </source>
</evidence>
<evidence type="ECO:0000256" key="1">
    <source>
        <dbReference type="ARBA" id="ARBA00022741"/>
    </source>
</evidence>
<dbReference type="GO" id="GO:0003724">
    <property type="term" value="F:RNA helicase activity"/>
    <property type="evidence" value="ECO:0007669"/>
    <property type="project" value="UniProtKB-EC"/>
</dbReference>
<dbReference type="Proteomes" id="UP000009046">
    <property type="component" value="Unassembled WGS sequence"/>
</dbReference>
<keyword evidence="4 6" id="KW-0067">ATP-binding</keyword>
<dbReference type="EMBL" id="AAZO01005791">
    <property type="status" value="NOT_ANNOTATED_CDS"/>
    <property type="molecule type" value="Genomic_DNA"/>
</dbReference>
<keyword evidence="1 6" id="KW-0547">Nucleotide-binding</keyword>
<gene>
    <name evidence="11" type="primary">8239420</name>
    <name evidence="10" type="ORF">Phum_PHUM478170</name>
</gene>
<reference evidence="11" key="3">
    <citation type="submission" date="2020-05" db="UniProtKB">
        <authorList>
            <consortium name="EnsemblMetazoa"/>
        </authorList>
    </citation>
    <scope>IDENTIFICATION</scope>
    <source>
        <strain evidence="11">USDA</strain>
    </source>
</reference>
<protein>
    <recommendedName>
        <fullName evidence="7">ATP-dependent RNA helicase</fullName>
        <ecNumber evidence="7">3.6.4.13</ecNumber>
    </recommendedName>
</protein>
<dbReference type="PROSITE" id="PS51194">
    <property type="entry name" value="HELICASE_CTER"/>
    <property type="match status" value="1"/>
</dbReference>
<evidence type="ECO:0000259" key="8">
    <source>
        <dbReference type="PROSITE" id="PS51192"/>
    </source>
</evidence>
<evidence type="ECO:0000313" key="12">
    <source>
        <dbReference type="Proteomes" id="UP000009046"/>
    </source>
</evidence>
<dbReference type="PROSITE" id="PS51192">
    <property type="entry name" value="HELICASE_ATP_BIND_1"/>
    <property type="match status" value="1"/>
</dbReference>
<keyword evidence="5 7" id="KW-0694">RNA-binding</keyword>
<keyword evidence="3 6" id="KW-0347">Helicase</keyword>
<dbReference type="GeneID" id="8239420"/>
<dbReference type="PANTHER" id="PTHR24031">
    <property type="entry name" value="RNA HELICASE"/>
    <property type="match status" value="1"/>
</dbReference>
<evidence type="ECO:0000256" key="5">
    <source>
        <dbReference type="ARBA" id="ARBA00022884"/>
    </source>
</evidence>
<dbReference type="VEuPathDB" id="VectorBase:PHUM478170"/>
<dbReference type="STRING" id="121224.E0VWC9"/>
<dbReference type="GO" id="GO:0016787">
    <property type="term" value="F:hydrolase activity"/>
    <property type="evidence" value="ECO:0007669"/>
    <property type="project" value="UniProtKB-KW"/>
</dbReference>
<dbReference type="PROSITE" id="PS00039">
    <property type="entry name" value="DEAD_ATP_HELICASE"/>
    <property type="match status" value="1"/>
</dbReference>
<comment type="catalytic activity">
    <reaction evidence="7">
        <text>ATP + H2O = ADP + phosphate + H(+)</text>
        <dbReference type="Rhea" id="RHEA:13065"/>
        <dbReference type="ChEBI" id="CHEBI:15377"/>
        <dbReference type="ChEBI" id="CHEBI:15378"/>
        <dbReference type="ChEBI" id="CHEBI:30616"/>
        <dbReference type="ChEBI" id="CHEBI:43474"/>
        <dbReference type="ChEBI" id="CHEBI:456216"/>
        <dbReference type="EC" id="3.6.4.13"/>
    </reaction>
</comment>
<dbReference type="InterPro" id="IPR000629">
    <property type="entry name" value="RNA-helicase_DEAD-box_CS"/>
</dbReference>
<dbReference type="InterPro" id="IPR011545">
    <property type="entry name" value="DEAD/DEAH_box_helicase_dom"/>
</dbReference>
<proteinExistence type="inferred from homology"/>
<keyword evidence="12" id="KW-1185">Reference proteome</keyword>
<dbReference type="GO" id="GO:0003723">
    <property type="term" value="F:RNA binding"/>
    <property type="evidence" value="ECO:0007669"/>
    <property type="project" value="UniProtKB-UniRule"/>
</dbReference>
<dbReference type="GO" id="GO:0005524">
    <property type="term" value="F:ATP binding"/>
    <property type="evidence" value="ECO:0007669"/>
    <property type="project" value="UniProtKB-UniRule"/>
</dbReference>
<dbReference type="HOGENOM" id="CLU_003041_15_3_1"/>
<evidence type="ECO:0000256" key="3">
    <source>
        <dbReference type="ARBA" id="ARBA00022806"/>
    </source>
</evidence>